<dbReference type="InterPro" id="IPR009620">
    <property type="entry name" value="UPF0236"/>
</dbReference>
<evidence type="ECO:0000256" key="1">
    <source>
        <dbReference type="ARBA" id="ARBA00006539"/>
    </source>
</evidence>
<dbReference type="AlphaFoldDB" id="A0AA35CN15"/>
<sequence length="487" mass="54841">MGEVSMWLVREIMDLILLLVHGISELLRTRHDFMELEKGIFRLVQEVARRALVLALHRLDDELMRRRDAARYELVHSKPRTIVTPFGKVQVRRRYYRDRQSGEGHFLLDEALGWTARQRLSPWATELAVAMAAEMPYHRAAAVLAKLTLGGMDVRAMSVWREVQEVGAVRVEQAEAQRRAVFDRGEVPAGQRRTERLRIEVDEVVVQGRGPRGAHRHLGLKLAVGYEGKEQVGQNRWQLVERRVTAGLASAEVFSEQTYADFGSKWDLSAVQDVVVGGDGAPWVKQWAGTFAGARYQLDPFHLRRALLEGLSHDEEAYRKAVEALKAKDWSQVEQVLATAERASRGAQRKRVAGLRKYLQENWDGICRSGAADSLGTIEGQVFHHVARRMKRHGAQWSDRGADHLVRLLAARANGELAVMGRQAWPMQSEVLRQATGSTAIRVQPGELNDPEAWLRVNLPALSGPAAGSPWVKYVLRELVRALPRSA</sequence>
<evidence type="ECO:0000313" key="2">
    <source>
        <dbReference type="EMBL" id="BDG60582.1"/>
    </source>
</evidence>
<dbReference type="RefSeq" id="WP_264844595.1">
    <property type="nucleotide sequence ID" value="NZ_AP025628.1"/>
</dbReference>
<gene>
    <name evidence="2" type="ORF">caldi_16720</name>
</gene>
<evidence type="ECO:0000313" key="3">
    <source>
        <dbReference type="Proteomes" id="UP001163687"/>
    </source>
</evidence>
<dbReference type="NCBIfam" id="NF033529">
    <property type="entry name" value="transpos_ISLre2"/>
    <property type="match status" value="1"/>
</dbReference>
<dbReference type="Proteomes" id="UP001163687">
    <property type="component" value="Chromosome"/>
</dbReference>
<accession>A0AA35CN15</accession>
<reference evidence="2" key="1">
    <citation type="submission" date="2022-03" db="EMBL/GenBank/DDBJ databases">
        <title>Complete genome sequence of Caldinitratiruptor microaerophilus.</title>
        <authorList>
            <person name="Mukaiyama R."/>
            <person name="Nishiyama T."/>
            <person name="Ueda K."/>
        </authorList>
    </citation>
    <scope>NUCLEOTIDE SEQUENCE</scope>
    <source>
        <strain evidence="2">JCM 16183</strain>
    </source>
</reference>
<evidence type="ECO:0008006" key="4">
    <source>
        <dbReference type="Google" id="ProtNLM"/>
    </source>
</evidence>
<dbReference type="EMBL" id="AP025628">
    <property type="protein sequence ID" value="BDG60582.1"/>
    <property type="molecule type" value="Genomic_DNA"/>
</dbReference>
<dbReference type="Pfam" id="PF06782">
    <property type="entry name" value="UPF0236"/>
    <property type="match status" value="1"/>
</dbReference>
<comment type="similarity">
    <text evidence="1">Belongs to the UPF0236 family.</text>
</comment>
<organism evidence="2 3">
    <name type="scientific">Caldinitratiruptor microaerophilus</name>
    <dbReference type="NCBI Taxonomy" id="671077"/>
    <lineage>
        <taxon>Bacteria</taxon>
        <taxon>Bacillati</taxon>
        <taxon>Bacillota</taxon>
        <taxon>Clostridia</taxon>
        <taxon>Eubacteriales</taxon>
        <taxon>Symbiobacteriaceae</taxon>
        <taxon>Caldinitratiruptor</taxon>
    </lineage>
</organism>
<protein>
    <recommendedName>
        <fullName evidence="4">ISLre2 family transposase</fullName>
    </recommendedName>
</protein>
<proteinExistence type="inferred from homology"/>
<keyword evidence="3" id="KW-1185">Reference proteome</keyword>
<dbReference type="KEGG" id="cmic:caldi_16720"/>
<name>A0AA35CN15_9FIRM</name>